<evidence type="ECO:0000313" key="4">
    <source>
        <dbReference type="Proteomes" id="UP001152592"/>
    </source>
</evidence>
<evidence type="ECO:0000313" key="3">
    <source>
        <dbReference type="EMBL" id="CAG8256164.1"/>
    </source>
</evidence>
<evidence type="ECO:0000256" key="2">
    <source>
        <dbReference type="ARBA" id="ARBA00023242"/>
    </source>
</evidence>
<dbReference type="OrthoDB" id="5835829at2759"/>
<dbReference type="PANTHER" id="PTHR37534:SF46">
    <property type="entry name" value="ZN(II)2CYS6 TRANSCRIPTION FACTOR (EUROFUNG)"/>
    <property type="match status" value="1"/>
</dbReference>
<dbReference type="GO" id="GO:0005634">
    <property type="term" value="C:nucleus"/>
    <property type="evidence" value="ECO:0007669"/>
    <property type="project" value="UniProtKB-SubCell"/>
</dbReference>
<reference evidence="3" key="1">
    <citation type="submission" date="2021-07" db="EMBL/GenBank/DDBJ databases">
        <authorList>
            <person name="Branca A.L. A."/>
        </authorList>
    </citation>
    <scope>NUCLEOTIDE SEQUENCE</scope>
</reference>
<comment type="subcellular location">
    <subcellularLocation>
        <location evidence="1">Nucleus</location>
    </subcellularLocation>
</comment>
<evidence type="ECO:0008006" key="5">
    <source>
        <dbReference type="Google" id="ProtNLM"/>
    </source>
</evidence>
<keyword evidence="2" id="KW-0539">Nucleus</keyword>
<protein>
    <recommendedName>
        <fullName evidence="5">C6 transcription factor</fullName>
    </recommendedName>
</protein>
<accession>A0A9W4N4Y4</accession>
<dbReference type="EMBL" id="CAJVPD010000033">
    <property type="protein sequence ID" value="CAG8256164.1"/>
    <property type="molecule type" value="Genomic_DNA"/>
</dbReference>
<dbReference type="AlphaFoldDB" id="A0A9W4N4Y4"/>
<dbReference type="InterPro" id="IPR021858">
    <property type="entry name" value="Fun_TF"/>
</dbReference>
<name>A0A9W4N4Y4_9EURO</name>
<gene>
    <name evidence="3" type="ORF">PSALAMII_LOCUS841</name>
</gene>
<evidence type="ECO:0000256" key="1">
    <source>
        <dbReference type="ARBA" id="ARBA00004123"/>
    </source>
</evidence>
<comment type="caution">
    <text evidence="3">The sequence shown here is derived from an EMBL/GenBank/DDBJ whole genome shotgun (WGS) entry which is preliminary data.</text>
</comment>
<organism evidence="3 4">
    <name type="scientific">Penicillium salamii</name>
    <dbReference type="NCBI Taxonomy" id="1612424"/>
    <lineage>
        <taxon>Eukaryota</taxon>
        <taxon>Fungi</taxon>
        <taxon>Dikarya</taxon>
        <taxon>Ascomycota</taxon>
        <taxon>Pezizomycotina</taxon>
        <taxon>Eurotiomycetes</taxon>
        <taxon>Eurotiomycetidae</taxon>
        <taxon>Eurotiales</taxon>
        <taxon>Aspergillaceae</taxon>
        <taxon>Penicillium</taxon>
    </lineage>
</organism>
<proteinExistence type="predicted"/>
<dbReference type="Proteomes" id="UP001152592">
    <property type="component" value="Unassembled WGS sequence"/>
</dbReference>
<dbReference type="PANTHER" id="PTHR37534">
    <property type="entry name" value="TRANSCRIPTIONAL ACTIVATOR PROTEIN UGA3"/>
    <property type="match status" value="1"/>
</dbReference>
<dbReference type="Pfam" id="PF11951">
    <property type="entry name" value="Fungal_trans_2"/>
    <property type="match status" value="1"/>
</dbReference>
<sequence>MKDRPGLVHFPLQMDCRNNQHPTPEVSESLRLPQTPDTIHLTFINNKEDIRWLSAGNAARHRQSIFTDAERREMSLKVVSSLHDQTPSRVIDELENGNEHYNDSKPFSLVRGPFGAFRWSQPPSDESIGSDDEETTTSPDEWLEQLEHIPRGDNIDCSLWPLDTLEAEPFPDMLPELDMLFPENAEIYLGGLSQEPDPRSFLSGGNIEGWTLLSHYKERIVPLISPLRRGQETPWMNLVIPCAVTTLGELTLSGKVNHARLALLNAVWSTSAFHLGNNSTGCFDQWKTSGERYLLQAQYHFQKCMEETCLSSSKTSKYKEILMAILSLSNAFMIKGDPEKRRAWLVQTEKFICVKGLSQPILSAKKRALHHCYAYMRIMAETTYIMGGLNANLTETNLSPHDNIPSLYGGEFRIYPNQEFSTTAMLMEKDPEMAQRDLHLAIPGYWSSTLFPTVYGVDEIFLMLLSQVIRLANERDLSMISNDAADRHLSLREFWARAKALERAIEHLLSPSLGTHPRGNIEGLATKVTATAQAMYNALLIFFHRRIYEIDSRMLQGQVDEMRMCLIKAKQEEGYHDDSNSAALIWPAFIAACEAITPDLQSYFSTWFEFCARTTALVHATVAKDIFHTIWKKRSGANGHDEACSWPDILRDGSIRFMCV</sequence>